<organism evidence="14 15">
    <name type="scientific">Persicitalea jodogahamensis</name>
    <dbReference type="NCBI Taxonomy" id="402147"/>
    <lineage>
        <taxon>Bacteria</taxon>
        <taxon>Pseudomonadati</taxon>
        <taxon>Bacteroidota</taxon>
        <taxon>Cytophagia</taxon>
        <taxon>Cytophagales</taxon>
        <taxon>Spirosomataceae</taxon>
        <taxon>Persicitalea</taxon>
    </lineage>
</organism>
<evidence type="ECO:0000256" key="11">
    <source>
        <dbReference type="ARBA" id="ARBA00023303"/>
    </source>
</evidence>
<accession>A0A8J3D4E5</accession>
<evidence type="ECO:0000313" key="15">
    <source>
        <dbReference type="Proteomes" id="UP000598271"/>
    </source>
</evidence>
<protein>
    <recommendedName>
        <fullName evidence="13">Ion transport domain-containing protein</fullName>
    </recommendedName>
</protein>
<evidence type="ECO:0000256" key="6">
    <source>
        <dbReference type="ARBA" id="ARBA00022882"/>
    </source>
</evidence>
<dbReference type="GO" id="GO:0001508">
    <property type="term" value="P:action potential"/>
    <property type="evidence" value="ECO:0007669"/>
    <property type="project" value="TreeGrafter"/>
</dbReference>
<dbReference type="GO" id="GO:0005249">
    <property type="term" value="F:voltage-gated potassium channel activity"/>
    <property type="evidence" value="ECO:0007669"/>
    <property type="project" value="InterPro"/>
</dbReference>
<proteinExistence type="predicted"/>
<evidence type="ECO:0000259" key="13">
    <source>
        <dbReference type="Pfam" id="PF00520"/>
    </source>
</evidence>
<evidence type="ECO:0000256" key="2">
    <source>
        <dbReference type="ARBA" id="ARBA00022448"/>
    </source>
</evidence>
<evidence type="ECO:0000256" key="9">
    <source>
        <dbReference type="ARBA" id="ARBA00023065"/>
    </source>
</evidence>
<evidence type="ECO:0000313" key="14">
    <source>
        <dbReference type="EMBL" id="GHB71564.1"/>
    </source>
</evidence>
<dbReference type="Gene3D" id="1.20.120.350">
    <property type="entry name" value="Voltage-gated potassium channels. Chain C"/>
    <property type="match status" value="1"/>
</dbReference>
<dbReference type="Pfam" id="PF00520">
    <property type="entry name" value="Ion_trans"/>
    <property type="match status" value="1"/>
</dbReference>
<dbReference type="PANTHER" id="PTHR11537">
    <property type="entry name" value="VOLTAGE-GATED POTASSIUM CHANNEL"/>
    <property type="match status" value="1"/>
</dbReference>
<dbReference type="AlphaFoldDB" id="A0A8J3D4E5"/>
<keyword evidence="7" id="KW-0630">Potassium</keyword>
<dbReference type="Gene3D" id="1.10.287.70">
    <property type="match status" value="1"/>
</dbReference>
<comment type="caution">
    <text evidence="14">The sequence shown here is derived from an EMBL/GenBank/DDBJ whole genome shotgun (WGS) entry which is preliminary data.</text>
</comment>
<keyword evidence="5" id="KW-0631">Potassium channel</keyword>
<feature type="domain" description="Ion transport" evidence="13">
    <location>
        <begin position="47"/>
        <end position="212"/>
    </location>
</feature>
<keyword evidence="4 12" id="KW-0812">Transmembrane</keyword>
<comment type="subcellular location">
    <subcellularLocation>
        <location evidence="1">Membrane</location>
        <topology evidence="1">Multi-pass membrane protein</topology>
    </subcellularLocation>
</comment>
<keyword evidence="8 12" id="KW-1133">Transmembrane helix</keyword>
<dbReference type="InterPro" id="IPR028325">
    <property type="entry name" value="VG_K_chnl"/>
</dbReference>
<evidence type="ECO:0000256" key="12">
    <source>
        <dbReference type="SAM" id="Phobius"/>
    </source>
</evidence>
<gene>
    <name evidence="14" type="ORF">GCM10007390_26760</name>
</gene>
<evidence type="ECO:0000256" key="4">
    <source>
        <dbReference type="ARBA" id="ARBA00022692"/>
    </source>
</evidence>
<keyword evidence="6" id="KW-0851">Voltage-gated channel</keyword>
<keyword evidence="2" id="KW-0813">Transport</keyword>
<evidence type="ECO:0000256" key="7">
    <source>
        <dbReference type="ARBA" id="ARBA00022958"/>
    </source>
</evidence>
<dbReference type="Proteomes" id="UP000598271">
    <property type="component" value="Unassembled WGS sequence"/>
</dbReference>
<feature type="transmembrane region" description="Helical" evidence="12">
    <location>
        <begin position="196"/>
        <end position="220"/>
    </location>
</feature>
<keyword evidence="11" id="KW-0407">Ion channel</keyword>
<feature type="transmembrane region" description="Helical" evidence="12">
    <location>
        <begin position="27"/>
        <end position="45"/>
    </location>
</feature>
<keyword evidence="3" id="KW-0633">Potassium transport</keyword>
<dbReference type="InterPro" id="IPR027359">
    <property type="entry name" value="Volt_channel_dom_sf"/>
</dbReference>
<reference evidence="14 15" key="1">
    <citation type="journal article" date="2014" name="Int. J. Syst. Evol. Microbiol.">
        <title>Complete genome sequence of Corynebacterium casei LMG S-19264T (=DSM 44701T), isolated from a smear-ripened cheese.</title>
        <authorList>
            <consortium name="US DOE Joint Genome Institute (JGI-PGF)"/>
            <person name="Walter F."/>
            <person name="Albersmeier A."/>
            <person name="Kalinowski J."/>
            <person name="Ruckert C."/>
        </authorList>
    </citation>
    <scope>NUCLEOTIDE SEQUENCE [LARGE SCALE GENOMIC DNA]</scope>
    <source>
        <strain evidence="14 15">KCTC 12866</strain>
    </source>
</reference>
<evidence type="ECO:0000256" key="5">
    <source>
        <dbReference type="ARBA" id="ARBA00022826"/>
    </source>
</evidence>
<dbReference type="PANTHER" id="PTHR11537:SF254">
    <property type="entry name" value="POTASSIUM VOLTAGE-GATED CHANNEL PROTEIN SHAB"/>
    <property type="match status" value="1"/>
</dbReference>
<evidence type="ECO:0000256" key="8">
    <source>
        <dbReference type="ARBA" id="ARBA00022989"/>
    </source>
</evidence>
<dbReference type="EMBL" id="BMXF01000002">
    <property type="protein sequence ID" value="GHB71564.1"/>
    <property type="molecule type" value="Genomic_DNA"/>
</dbReference>
<sequence>MHKMKQQLQRERNRLLYAIDRLLDGPMIFLGFVWLVLLIVDLIWGLSKTLDYISITIWILFIIDFIVKFILAPAKLDYVRKNWLTAISLIIPALRVFRIFRFLRVLRSLRGLRLVRIVSSLNRSMKSLSATMKRRAFGYVVLLSLVVTFTGAAGMYAIEQPAPGFDSYGMALWWTAMRVTTAGSEYSPTTPEGRGLAFLITLFGFAIFGYVTATLATFFIGRDAEEKNAPVAGASDVAELRKEIALLTRTINEMKDKLA</sequence>
<dbReference type="SUPFAM" id="SSF81324">
    <property type="entry name" value="Voltage-gated potassium channels"/>
    <property type="match status" value="1"/>
</dbReference>
<keyword evidence="15" id="KW-1185">Reference proteome</keyword>
<name>A0A8J3D4E5_9BACT</name>
<evidence type="ECO:0000256" key="3">
    <source>
        <dbReference type="ARBA" id="ARBA00022538"/>
    </source>
</evidence>
<keyword evidence="10 12" id="KW-0472">Membrane</keyword>
<evidence type="ECO:0000256" key="1">
    <source>
        <dbReference type="ARBA" id="ARBA00004141"/>
    </source>
</evidence>
<dbReference type="Gene3D" id="1.20.5.110">
    <property type="match status" value="1"/>
</dbReference>
<dbReference type="GO" id="GO:0008076">
    <property type="term" value="C:voltage-gated potassium channel complex"/>
    <property type="evidence" value="ECO:0007669"/>
    <property type="project" value="InterPro"/>
</dbReference>
<dbReference type="InterPro" id="IPR005821">
    <property type="entry name" value="Ion_trans_dom"/>
</dbReference>
<keyword evidence="9" id="KW-0406">Ion transport</keyword>
<feature type="transmembrane region" description="Helical" evidence="12">
    <location>
        <begin position="136"/>
        <end position="158"/>
    </location>
</feature>
<evidence type="ECO:0000256" key="10">
    <source>
        <dbReference type="ARBA" id="ARBA00023136"/>
    </source>
</evidence>
<feature type="transmembrane region" description="Helical" evidence="12">
    <location>
        <begin position="52"/>
        <end position="71"/>
    </location>
</feature>